<evidence type="ECO:0000313" key="3">
    <source>
        <dbReference type="Proteomes" id="UP000250369"/>
    </source>
</evidence>
<feature type="domain" description="Neutral/alkaline non-lysosomal ceramidase N-terminal" evidence="1">
    <location>
        <begin position="7"/>
        <end position="247"/>
    </location>
</feature>
<dbReference type="RefSeq" id="WP_113035812.1">
    <property type="nucleotide sequence ID" value="NZ_QMFB01000035.1"/>
</dbReference>
<organism evidence="2 3">
    <name type="scientific">Paenibacillus contaminans</name>
    <dbReference type="NCBI Taxonomy" id="450362"/>
    <lineage>
        <taxon>Bacteria</taxon>
        <taxon>Bacillati</taxon>
        <taxon>Bacillota</taxon>
        <taxon>Bacilli</taxon>
        <taxon>Bacillales</taxon>
        <taxon>Paenibacillaceae</taxon>
        <taxon>Paenibacillus</taxon>
    </lineage>
</organism>
<protein>
    <recommendedName>
        <fullName evidence="1">Neutral/alkaline non-lysosomal ceramidase N-terminal domain-containing protein</fullName>
    </recommendedName>
</protein>
<comment type="caution">
    <text evidence="2">The sequence shown here is derived from an EMBL/GenBank/DDBJ whole genome shotgun (WGS) entry which is preliminary data.</text>
</comment>
<sequence>MNVRTMLGTAKADITPPEPLPLAGFGSRTGSFEGVAQRLALRVFLFKQEGEHPSDKRMMLLAEADILQWPSDKSAEWSRTIQERWGIERDAVILQASHTHGAPQTGTNCLPIVGQYAPTFVELLETSLFASIMHAFANLVPVSAEIGRGECGIGIHRRRMHGGHIEMLPNHDTPIDREVTVIRFRTEEGSTKAVLFHYTCHPTSSAENLVTADYPGAAMEAVEASLGEGVIAGFMQGCCGDIRPALIAGDRFRPGTDQDSRRLGHELAAEVLRILESPMEKLAFVPIEATGVDLELPFQYLPAAGELANLQEDIGVDGDWSRHLLANPELLQPAMPFRITLVHLADRLSFMAMGGEMVNAYGEAIKRLSGGTALPLAYSNGLIGYVPTASQIREGGYEAAGSVKYFGLPAPFAEAAEGNLTEGIAGLLETAGRRP</sequence>
<evidence type="ECO:0000259" key="1">
    <source>
        <dbReference type="Pfam" id="PF04734"/>
    </source>
</evidence>
<dbReference type="Pfam" id="PF04734">
    <property type="entry name" value="Ceramidase_alk"/>
    <property type="match status" value="1"/>
</dbReference>
<dbReference type="AlphaFoldDB" id="A0A329M4P8"/>
<gene>
    <name evidence="2" type="ORF">DQG23_35660</name>
</gene>
<evidence type="ECO:0000313" key="2">
    <source>
        <dbReference type="EMBL" id="RAV11917.1"/>
    </source>
</evidence>
<dbReference type="EMBL" id="QMFB01000035">
    <property type="protein sequence ID" value="RAV11917.1"/>
    <property type="molecule type" value="Genomic_DNA"/>
</dbReference>
<reference evidence="2 3" key="1">
    <citation type="journal article" date="2009" name="Int. J. Syst. Evol. Microbiol.">
        <title>Paenibacillus contaminans sp. nov., isolated from a contaminated laboratory plate.</title>
        <authorList>
            <person name="Chou J.H."/>
            <person name="Lee J.H."/>
            <person name="Lin M.C."/>
            <person name="Chang P.S."/>
            <person name="Arun A.B."/>
            <person name="Young C.C."/>
            <person name="Chen W.M."/>
        </authorList>
    </citation>
    <scope>NUCLEOTIDE SEQUENCE [LARGE SCALE GENOMIC DNA]</scope>
    <source>
        <strain evidence="2 3">CKOBP-6</strain>
    </source>
</reference>
<accession>A0A329M4P8</accession>
<dbReference type="InterPro" id="IPR031329">
    <property type="entry name" value="NEUT/ALK_ceramidase_N"/>
</dbReference>
<dbReference type="OrthoDB" id="622550at2"/>
<name>A0A329M4P8_9BACL</name>
<dbReference type="Proteomes" id="UP000250369">
    <property type="component" value="Unassembled WGS sequence"/>
</dbReference>
<proteinExistence type="predicted"/>
<keyword evidence="3" id="KW-1185">Reference proteome</keyword>